<dbReference type="Proteomes" id="UP000579281">
    <property type="component" value="Unassembled WGS sequence"/>
</dbReference>
<evidence type="ECO:0000259" key="1">
    <source>
        <dbReference type="Pfam" id="PF13566"/>
    </source>
</evidence>
<gene>
    <name evidence="2" type="ORF">HNQ80_003647</name>
</gene>
<name>A0A841KV44_9FIRM</name>
<accession>A0A841KV44</accession>
<keyword evidence="3" id="KW-1185">Reference proteome</keyword>
<sequence length="245" mass="29445">MIYYIYDGSFDGLLTCIYEAYYRREKPEKILFREDDQENLLVQKVYIEQDKEKAEKVYTAIRTKISLNALQNVFYTFLSEDEDAGSLIYRYIQLGFKVGKDIDGHLSDERVLDLHKVVQRVTKEKHLMLGLVRFRKVGDNLYYAPITPDNQILGLLAPHFSKRMADQNWIIYDTRRNMAAIYDQKEWILMEMVLERSLEVGEEELFYQQLWQQYFKSIAIKNRMNPKLQKQHMPKRYWKNLVEKI</sequence>
<dbReference type="NCBIfam" id="TIGR03915">
    <property type="entry name" value="SAM_7_link_chp"/>
    <property type="match status" value="1"/>
</dbReference>
<dbReference type="Pfam" id="PF13566">
    <property type="entry name" value="DUF4130"/>
    <property type="match status" value="1"/>
</dbReference>
<dbReference type="RefSeq" id="WP_184312017.1">
    <property type="nucleotide sequence ID" value="NZ_JACHEN010000024.1"/>
</dbReference>
<dbReference type="AlphaFoldDB" id="A0A841KV44"/>
<protein>
    <submittedName>
        <fullName evidence="2">Putative DNA metabolism protein</fullName>
    </submittedName>
</protein>
<evidence type="ECO:0000313" key="2">
    <source>
        <dbReference type="EMBL" id="MBB6217526.1"/>
    </source>
</evidence>
<organism evidence="2 3">
    <name type="scientific">Anaerosolibacter carboniphilus</name>
    <dbReference type="NCBI Taxonomy" id="1417629"/>
    <lineage>
        <taxon>Bacteria</taxon>
        <taxon>Bacillati</taxon>
        <taxon>Bacillota</taxon>
        <taxon>Clostridia</taxon>
        <taxon>Peptostreptococcales</taxon>
        <taxon>Thermotaleaceae</taxon>
        <taxon>Anaerosolibacter</taxon>
    </lineage>
</organism>
<dbReference type="EMBL" id="JACHEN010000024">
    <property type="protein sequence ID" value="MBB6217526.1"/>
    <property type="molecule type" value="Genomic_DNA"/>
</dbReference>
<proteinExistence type="predicted"/>
<comment type="caution">
    <text evidence="2">The sequence shown here is derived from an EMBL/GenBank/DDBJ whole genome shotgun (WGS) entry which is preliminary data.</text>
</comment>
<reference evidence="2 3" key="1">
    <citation type="submission" date="2020-08" db="EMBL/GenBank/DDBJ databases">
        <title>Genomic Encyclopedia of Type Strains, Phase IV (KMG-IV): sequencing the most valuable type-strain genomes for metagenomic binning, comparative biology and taxonomic classification.</title>
        <authorList>
            <person name="Goeker M."/>
        </authorList>
    </citation>
    <scope>NUCLEOTIDE SEQUENCE [LARGE SCALE GENOMIC DNA]</scope>
    <source>
        <strain evidence="2 3">DSM 103526</strain>
    </source>
</reference>
<feature type="domain" description="DUF4130" evidence="1">
    <location>
        <begin position="84"/>
        <end position="243"/>
    </location>
</feature>
<evidence type="ECO:0000313" key="3">
    <source>
        <dbReference type="Proteomes" id="UP000579281"/>
    </source>
</evidence>
<dbReference type="InterPro" id="IPR023875">
    <property type="entry name" value="DNA_repair_put"/>
</dbReference>
<dbReference type="InterPro" id="IPR025404">
    <property type="entry name" value="DUF4130"/>
</dbReference>